<name>A0ABU7F6L5_9TELE</name>
<proteinExistence type="predicted"/>
<feature type="compositionally biased region" description="Basic and acidic residues" evidence="1">
    <location>
        <begin position="117"/>
        <end position="135"/>
    </location>
</feature>
<accession>A0ABU7F6L5</accession>
<dbReference type="EMBL" id="JAHUTJ010077284">
    <property type="protein sequence ID" value="MED6295068.1"/>
    <property type="molecule type" value="Genomic_DNA"/>
</dbReference>
<organism evidence="2 3">
    <name type="scientific">Characodon lateralis</name>
    <dbReference type="NCBI Taxonomy" id="208331"/>
    <lineage>
        <taxon>Eukaryota</taxon>
        <taxon>Metazoa</taxon>
        <taxon>Chordata</taxon>
        <taxon>Craniata</taxon>
        <taxon>Vertebrata</taxon>
        <taxon>Euteleostomi</taxon>
        <taxon>Actinopterygii</taxon>
        <taxon>Neopterygii</taxon>
        <taxon>Teleostei</taxon>
        <taxon>Neoteleostei</taxon>
        <taxon>Acanthomorphata</taxon>
        <taxon>Ovalentaria</taxon>
        <taxon>Atherinomorphae</taxon>
        <taxon>Cyprinodontiformes</taxon>
        <taxon>Goodeidae</taxon>
        <taxon>Characodon</taxon>
    </lineage>
</organism>
<protein>
    <submittedName>
        <fullName evidence="2">Uncharacterized protein</fullName>
    </submittedName>
</protein>
<sequence length="135" mass="15296">MGGRGEVVVLSRIEPKMQFPHTRLSRFRLRPNYNPVWGKKRAKTTIDKKKARDPSPTEMSVEPWASPQDQAAAEDDHSTPSPPSQDQEQQQPDKLCLESFWSEVETIRQGCGDTDLDSTRRDSRQSEGNHCDSGD</sequence>
<feature type="compositionally biased region" description="Low complexity" evidence="1">
    <location>
        <begin position="84"/>
        <end position="93"/>
    </location>
</feature>
<evidence type="ECO:0000313" key="2">
    <source>
        <dbReference type="EMBL" id="MED6295068.1"/>
    </source>
</evidence>
<evidence type="ECO:0000313" key="3">
    <source>
        <dbReference type="Proteomes" id="UP001352852"/>
    </source>
</evidence>
<keyword evidence="3" id="KW-1185">Reference proteome</keyword>
<evidence type="ECO:0000256" key="1">
    <source>
        <dbReference type="SAM" id="MobiDB-lite"/>
    </source>
</evidence>
<reference evidence="2 3" key="1">
    <citation type="submission" date="2021-06" db="EMBL/GenBank/DDBJ databases">
        <authorList>
            <person name="Palmer J.M."/>
        </authorList>
    </citation>
    <scope>NUCLEOTIDE SEQUENCE [LARGE SCALE GENOMIC DNA]</scope>
    <source>
        <strain evidence="2 3">CL_MEX2019</strain>
        <tissue evidence="2">Muscle</tissue>
    </source>
</reference>
<feature type="compositionally biased region" description="Basic and acidic residues" evidence="1">
    <location>
        <begin position="44"/>
        <end position="55"/>
    </location>
</feature>
<dbReference type="Proteomes" id="UP001352852">
    <property type="component" value="Unassembled WGS sequence"/>
</dbReference>
<comment type="caution">
    <text evidence="2">The sequence shown here is derived from an EMBL/GenBank/DDBJ whole genome shotgun (WGS) entry which is preliminary data.</text>
</comment>
<gene>
    <name evidence="2" type="ORF">CHARACLAT_027596</name>
</gene>
<feature type="region of interest" description="Disordered" evidence="1">
    <location>
        <begin position="30"/>
        <end position="135"/>
    </location>
</feature>